<dbReference type="Proteomes" id="UP000293045">
    <property type="component" value="Unassembled WGS sequence"/>
</dbReference>
<dbReference type="VEuPathDB" id="MicrosporidiaDB:CWI39_3482p0010"/>
<accession>A0A4Q9KPY9</accession>
<comment type="caution">
    <text evidence="1">The sequence shown here is derived from an EMBL/GenBank/DDBJ whole genome shotgun (WGS) entry which is preliminary data.</text>
</comment>
<dbReference type="VEuPathDB" id="MicrosporidiaDB:CWI36_3172p0010"/>
<reference evidence="1 2" key="1">
    <citation type="submission" date="2017-12" db="EMBL/GenBank/DDBJ databases">
        <authorList>
            <person name="Pombert J.-F."/>
            <person name="Haag K.L."/>
            <person name="Ebert D."/>
        </authorList>
    </citation>
    <scope>NUCLEOTIDE SEQUENCE [LARGE SCALE GENOMIC DNA]</scope>
    <source>
        <strain evidence="1">IL-BN-2</strain>
    </source>
</reference>
<gene>
    <name evidence="1" type="ORF">CWI39_3482p0010</name>
</gene>
<evidence type="ECO:0000313" key="1">
    <source>
        <dbReference type="EMBL" id="TBT96692.1"/>
    </source>
</evidence>
<sequence length="230" mass="26991">HEIKVIKNLDIVENIVEILKRTYHKSTPEELISHNNNILDKNKDFYLILLNDEKSKAKFKIFESFVYVSSSLSLRYFYEYNGWINYSDILFENDMCVKNKSIKYFDFRLKTRQALGYFIELINMMIGLEEASLTWINSLKLSLSLTNNKTFDLKSANNDISDFNCHSDSVKFLFKNYDLSSINKPSLYDFCVTKSNLKALSNLLNLKELNILRINFENISLSELFCASRE</sequence>
<organism evidence="1 2">
    <name type="scientific">Hamiltosporidium magnivora</name>
    <dbReference type="NCBI Taxonomy" id="148818"/>
    <lineage>
        <taxon>Eukaryota</taxon>
        <taxon>Fungi</taxon>
        <taxon>Fungi incertae sedis</taxon>
        <taxon>Microsporidia</taxon>
        <taxon>Dubosqiidae</taxon>
        <taxon>Hamiltosporidium</taxon>
    </lineage>
</organism>
<proteinExistence type="predicted"/>
<feature type="non-terminal residue" evidence="1">
    <location>
        <position position="1"/>
    </location>
</feature>
<dbReference type="AlphaFoldDB" id="A0A4Q9KPY9"/>
<evidence type="ECO:0000313" key="2">
    <source>
        <dbReference type="Proteomes" id="UP000293045"/>
    </source>
</evidence>
<dbReference type="EMBL" id="PIXR01003482">
    <property type="protein sequence ID" value="TBT96692.1"/>
    <property type="molecule type" value="Genomic_DNA"/>
</dbReference>
<protein>
    <submittedName>
        <fullName evidence="1">Uncharacterized protein</fullName>
    </submittedName>
</protein>
<name>A0A4Q9KPY9_9MICR</name>